<evidence type="ECO:0000313" key="4">
    <source>
        <dbReference type="Proteomes" id="UP000504608"/>
    </source>
</evidence>
<feature type="chain" id="PRO_5026803846" evidence="2">
    <location>
        <begin position="23"/>
        <end position="173"/>
    </location>
</feature>
<organism evidence="4 5">
    <name type="scientific">Cucurbita maxima</name>
    <name type="common">Pumpkin</name>
    <name type="synonym">Winter squash</name>
    <dbReference type="NCBI Taxonomy" id="3661"/>
    <lineage>
        <taxon>Eukaryota</taxon>
        <taxon>Viridiplantae</taxon>
        <taxon>Streptophyta</taxon>
        <taxon>Embryophyta</taxon>
        <taxon>Tracheophyta</taxon>
        <taxon>Spermatophyta</taxon>
        <taxon>Magnoliopsida</taxon>
        <taxon>eudicotyledons</taxon>
        <taxon>Gunneridae</taxon>
        <taxon>Pentapetalae</taxon>
        <taxon>rosids</taxon>
        <taxon>fabids</taxon>
        <taxon>Cucurbitales</taxon>
        <taxon>Cucurbitaceae</taxon>
        <taxon>Cucurbiteae</taxon>
        <taxon>Cucurbita</taxon>
    </lineage>
</organism>
<evidence type="ECO:0000256" key="1">
    <source>
        <dbReference type="ARBA" id="ARBA00007843"/>
    </source>
</evidence>
<evidence type="ECO:0000313" key="5">
    <source>
        <dbReference type="RefSeq" id="XP_023001077.1"/>
    </source>
</evidence>
<dbReference type="InterPro" id="IPR036378">
    <property type="entry name" value="FAS1_dom_sf"/>
</dbReference>
<proteinExistence type="inferred from homology"/>
<gene>
    <name evidence="5" type="primary">LOC111495332</name>
</gene>
<dbReference type="Pfam" id="PF02469">
    <property type="entry name" value="Fasciclin"/>
    <property type="match status" value="1"/>
</dbReference>
<dbReference type="PANTHER" id="PTHR36069">
    <property type="entry name" value="EXPRESSED PROTEIN-RELATED"/>
    <property type="match status" value="1"/>
</dbReference>
<protein>
    <submittedName>
        <fullName evidence="5">FAS1 domain-containing protein SELMODRAFT_448915-like</fullName>
    </submittedName>
</protein>
<name>A0A6J1KFG1_CUCMA</name>
<dbReference type="SUPFAM" id="SSF82153">
    <property type="entry name" value="FAS1 domain"/>
    <property type="match status" value="1"/>
</dbReference>
<dbReference type="GeneID" id="111495332"/>
<sequence length="173" mass="19015">MGIIMSTNLVLVSLLFFSVISAVPTMSQTLNHTNLLAAVGDMRAQSFYGFAILLQMLNATTQLTLRDITFFIPLDPQLSNISIPTDHLESFVLSHSIVMPLQFSDLIRFPTGSIVPSGYRNRMIRIHNHGRGHFLVNNAAVTIPNVCSSSGGIKCHGIDKVIDYGNAYDNHNV</sequence>
<dbReference type="InterPro" id="IPR053339">
    <property type="entry name" value="FAS1_domain_protein"/>
</dbReference>
<keyword evidence="2" id="KW-0732">Signal</keyword>
<dbReference type="AlphaFoldDB" id="A0A6J1KFG1"/>
<dbReference type="RefSeq" id="XP_023001077.1">
    <property type="nucleotide sequence ID" value="XM_023145309.1"/>
</dbReference>
<dbReference type="Proteomes" id="UP000504608">
    <property type="component" value="Unplaced"/>
</dbReference>
<dbReference type="InterPro" id="IPR000782">
    <property type="entry name" value="FAS1_domain"/>
</dbReference>
<evidence type="ECO:0000256" key="2">
    <source>
        <dbReference type="SAM" id="SignalP"/>
    </source>
</evidence>
<evidence type="ECO:0000259" key="3">
    <source>
        <dbReference type="Pfam" id="PF02469"/>
    </source>
</evidence>
<reference evidence="5" key="1">
    <citation type="submission" date="2025-08" db="UniProtKB">
        <authorList>
            <consortium name="RefSeq"/>
        </authorList>
    </citation>
    <scope>IDENTIFICATION</scope>
    <source>
        <tissue evidence="5">Young leaves</tissue>
    </source>
</reference>
<comment type="similarity">
    <text evidence="1">Belongs to the fasciclin-like AGP family.</text>
</comment>
<keyword evidence="4" id="KW-1185">Reference proteome</keyword>
<dbReference type="OrthoDB" id="1934418at2759"/>
<dbReference type="KEGG" id="cmax:111495332"/>
<feature type="domain" description="FAS1" evidence="3">
    <location>
        <begin position="49"/>
        <end position="162"/>
    </location>
</feature>
<feature type="signal peptide" evidence="2">
    <location>
        <begin position="1"/>
        <end position="22"/>
    </location>
</feature>
<accession>A0A6J1KFG1</accession>
<dbReference type="Gene3D" id="2.30.180.10">
    <property type="entry name" value="FAS1 domain"/>
    <property type="match status" value="1"/>
</dbReference>
<dbReference type="PANTHER" id="PTHR36069:SF3">
    <property type="entry name" value="FAS1 DOMAIN-CONTAINING PROTEIN"/>
    <property type="match status" value="1"/>
</dbReference>